<evidence type="ECO:0008006" key="4">
    <source>
        <dbReference type="Google" id="ProtNLM"/>
    </source>
</evidence>
<keyword evidence="3" id="KW-1185">Reference proteome</keyword>
<keyword evidence="1" id="KW-0812">Transmembrane</keyword>
<organism evidence="2 3">
    <name type="scientific">Castilleja foliolosa</name>
    <dbReference type="NCBI Taxonomy" id="1961234"/>
    <lineage>
        <taxon>Eukaryota</taxon>
        <taxon>Viridiplantae</taxon>
        <taxon>Streptophyta</taxon>
        <taxon>Embryophyta</taxon>
        <taxon>Tracheophyta</taxon>
        <taxon>Spermatophyta</taxon>
        <taxon>Magnoliopsida</taxon>
        <taxon>eudicotyledons</taxon>
        <taxon>Gunneridae</taxon>
        <taxon>Pentapetalae</taxon>
        <taxon>asterids</taxon>
        <taxon>lamiids</taxon>
        <taxon>Lamiales</taxon>
        <taxon>Orobanchaceae</taxon>
        <taxon>Pedicularideae</taxon>
        <taxon>Castillejinae</taxon>
        <taxon>Castilleja</taxon>
    </lineage>
</organism>
<evidence type="ECO:0000313" key="2">
    <source>
        <dbReference type="EMBL" id="KAL3654273.1"/>
    </source>
</evidence>
<protein>
    <recommendedName>
        <fullName evidence="4">Transmembrane protein</fullName>
    </recommendedName>
</protein>
<feature type="transmembrane region" description="Helical" evidence="1">
    <location>
        <begin position="26"/>
        <end position="47"/>
    </location>
</feature>
<comment type="caution">
    <text evidence="2">The sequence shown here is derived from an EMBL/GenBank/DDBJ whole genome shotgun (WGS) entry which is preliminary data.</text>
</comment>
<dbReference type="AlphaFoldDB" id="A0ABD3EJ01"/>
<evidence type="ECO:0000256" key="1">
    <source>
        <dbReference type="SAM" id="Phobius"/>
    </source>
</evidence>
<feature type="transmembrane region" description="Helical" evidence="1">
    <location>
        <begin position="253"/>
        <end position="275"/>
    </location>
</feature>
<feature type="transmembrane region" description="Helical" evidence="1">
    <location>
        <begin position="77"/>
        <end position="103"/>
    </location>
</feature>
<feature type="transmembrane region" description="Helical" evidence="1">
    <location>
        <begin position="160"/>
        <end position="178"/>
    </location>
</feature>
<feature type="transmembrane region" description="Helical" evidence="1">
    <location>
        <begin position="115"/>
        <end position="148"/>
    </location>
</feature>
<dbReference type="Proteomes" id="UP001632038">
    <property type="component" value="Unassembled WGS sequence"/>
</dbReference>
<sequence length="302" mass="33217">MSTQSPNLRQILSDTWRIITAHPRHFSALSALFLLPVSFAAMLYPFITQPAVHSHYLQSLFTISTPPGPKPQLITSLIYFLASLLFSLCSTSSITYSAFAAFYKKPVEFIPSLNSILVSFFPLLITQIVSGLIIFVFVFILLVLAIPAGLVMFEYNKDHVPFVFFVGITIVVIAVMYLQVEWGLSTSVVILESKWGLAPLKRSSYLVKGTRRVVLSMRALFSSAGGILSMWYLNVAANRGGASEGWFCVEMVVYVVLATVLSLFGIVANTVLFVYCKASRGDSVADVIDVETGVEYVALPKA</sequence>
<feature type="transmembrane region" description="Helical" evidence="1">
    <location>
        <begin position="213"/>
        <end position="233"/>
    </location>
</feature>
<name>A0ABD3EJ01_9LAMI</name>
<proteinExistence type="predicted"/>
<evidence type="ECO:0000313" key="3">
    <source>
        <dbReference type="Proteomes" id="UP001632038"/>
    </source>
</evidence>
<keyword evidence="1" id="KW-1133">Transmembrane helix</keyword>
<dbReference type="PANTHER" id="PTHR33133:SF7">
    <property type="entry name" value="F26K24.10 PROTEIN-RELATED"/>
    <property type="match status" value="1"/>
</dbReference>
<dbReference type="EMBL" id="JAVIJP010000005">
    <property type="protein sequence ID" value="KAL3654273.1"/>
    <property type="molecule type" value="Genomic_DNA"/>
</dbReference>
<keyword evidence="1" id="KW-0472">Membrane</keyword>
<reference evidence="3" key="1">
    <citation type="journal article" date="2024" name="IScience">
        <title>Strigolactones Initiate the Formation of Haustorium-like Structures in Castilleja.</title>
        <authorList>
            <person name="Buerger M."/>
            <person name="Peterson D."/>
            <person name="Chory J."/>
        </authorList>
    </citation>
    <scope>NUCLEOTIDE SEQUENCE [LARGE SCALE GENOMIC DNA]</scope>
</reference>
<accession>A0ABD3EJ01</accession>
<gene>
    <name evidence="2" type="ORF">CASFOL_003954</name>
</gene>
<dbReference type="PANTHER" id="PTHR33133">
    <property type="entry name" value="OS08G0107100 PROTEIN-RELATED"/>
    <property type="match status" value="1"/>
</dbReference>